<dbReference type="Pfam" id="PF14269">
    <property type="entry name" value="Arylsulfotran_2"/>
    <property type="match status" value="1"/>
</dbReference>
<dbReference type="InterPro" id="IPR053143">
    <property type="entry name" value="Arylsulfate_ST"/>
</dbReference>
<accession>A0ABR4GB00</accession>
<name>A0ABR4GB00_9EURO</name>
<organism evidence="2 3">
    <name type="scientific">Aspergillus keveii</name>
    <dbReference type="NCBI Taxonomy" id="714993"/>
    <lineage>
        <taxon>Eukaryota</taxon>
        <taxon>Fungi</taxon>
        <taxon>Dikarya</taxon>
        <taxon>Ascomycota</taxon>
        <taxon>Pezizomycotina</taxon>
        <taxon>Eurotiomycetes</taxon>
        <taxon>Eurotiomycetidae</taxon>
        <taxon>Eurotiales</taxon>
        <taxon>Aspergillaceae</taxon>
        <taxon>Aspergillus</taxon>
        <taxon>Aspergillus subgen. Nidulantes</taxon>
    </lineage>
</organism>
<keyword evidence="1" id="KW-0472">Membrane</keyword>
<keyword evidence="1" id="KW-1133">Transmembrane helix</keyword>
<dbReference type="SUPFAM" id="SSF50998">
    <property type="entry name" value="Quinoprotein alcohol dehydrogenase-like"/>
    <property type="match status" value="1"/>
</dbReference>
<evidence type="ECO:0000313" key="3">
    <source>
        <dbReference type="Proteomes" id="UP001610563"/>
    </source>
</evidence>
<dbReference type="InterPro" id="IPR039535">
    <property type="entry name" value="ASST-like"/>
</dbReference>
<reference evidence="2 3" key="1">
    <citation type="submission" date="2024-07" db="EMBL/GenBank/DDBJ databases">
        <title>Section-level genome sequencing and comparative genomics of Aspergillus sections Usti and Cavernicolus.</title>
        <authorList>
            <consortium name="Lawrence Berkeley National Laboratory"/>
            <person name="Nybo J.L."/>
            <person name="Vesth T.C."/>
            <person name="Theobald S."/>
            <person name="Frisvad J.C."/>
            <person name="Larsen T.O."/>
            <person name="Kjaerboelling I."/>
            <person name="Rothschild-Mancinelli K."/>
            <person name="Lyhne E.K."/>
            <person name="Kogle M.E."/>
            <person name="Barry K."/>
            <person name="Clum A."/>
            <person name="Na H."/>
            <person name="Ledsgaard L."/>
            <person name="Lin J."/>
            <person name="Lipzen A."/>
            <person name="Kuo A."/>
            <person name="Riley R."/>
            <person name="Mondo S."/>
            <person name="Labutti K."/>
            <person name="Haridas S."/>
            <person name="Pangalinan J."/>
            <person name="Salamov A.A."/>
            <person name="Simmons B.A."/>
            <person name="Magnuson J.K."/>
            <person name="Chen J."/>
            <person name="Drula E."/>
            <person name="Henrissat B."/>
            <person name="Wiebenga A."/>
            <person name="Lubbers R.J."/>
            <person name="Gomes A.C."/>
            <person name="Makela M.R."/>
            <person name="Stajich J."/>
            <person name="Grigoriev I.V."/>
            <person name="Mortensen U.H."/>
            <person name="De Vries R.P."/>
            <person name="Baker S.E."/>
            <person name="Andersen M.R."/>
        </authorList>
    </citation>
    <scope>NUCLEOTIDE SEQUENCE [LARGE SCALE GENOMIC DNA]</scope>
    <source>
        <strain evidence="2 3">CBS 209.92</strain>
    </source>
</reference>
<dbReference type="Proteomes" id="UP001610563">
    <property type="component" value="Unassembled WGS sequence"/>
</dbReference>
<feature type="transmembrane region" description="Helical" evidence="1">
    <location>
        <begin position="21"/>
        <end position="41"/>
    </location>
</feature>
<dbReference type="PANTHER" id="PTHR35340:SF5">
    <property type="entry name" value="ASST-DOMAIN-CONTAINING PROTEIN"/>
    <property type="match status" value="1"/>
</dbReference>
<sequence length="588" mass="66191">MATLTWGLLPRQRRVDTRRSLIRIVLCILIAGLSYLFYIFAIPQLLRFRFRDDLSWYDLGAYGFGPSRSYVSFQYQSPAVEITAVDDDRACDDSGYTFLSPHGDSVAHPGPMILDANGELVWMEHNWETTHDFKVQRFLGQDFLTYWKGEQVEGRGYGSWYMVDSTYTVRYVINPVGSYGGDLHDFQLTPDGTALVTIYDPIMMDLRSVGGPEIGWINDCLFQELDIATGELIFEWRASDKFAVGTTYEMLSGETGNRRDSAFDFFHINSVDKEEQGNYIISSRHMHAIFCISRSTGDVLWTLGGKDNEFKDLSNGEATGFSWQHDARWHMQSSTITLFDNAAHAHNDPERESRGMTIHLDIPRREATVLATYHHPHQLKSVSQGSLQLIDDIDRVIVGWGHGAAYSEFSTHGELLCNVHFGASAFFDFGRVVSYRALKGDWVGNPRTQPNAVVVDDMVYVSWNGATEVVNWRLEAWDGDDIEETNSSGNFTSIGDFEKTGFETTIPLPDDSTYPIYRLAALDPEGNILGTTALLQPPDSGTSNDMIVRAATVMGICGLVAAFYQVKGSEKCRRSCLRQRDAYELVPR</sequence>
<proteinExistence type="predicted"/>
<protein>
    <submittedName>
        <fullName evidence="2">ASST-domain-containing protein</fullName>
    </submittedName>
</protein>
<gene>
    <name evidence="2" type="ORF">BJX66DRAFT_336204</name>
</gene>
<comment type="caution">
    <text evidence="2">The sequence shown here is derived from an EMBL/GenBank/DDBJ whole genome shotgun (WGS) entry which is preliminary data.</text>
</comment>
<evidence type="ECO:0000256" key="1">
    <source>
        <dbReference type="SAM" id="Phobius"/>
    </source>
</evidence>
<dbReference type="PANTHER" id="PTHR35340">
    <property type="entry name" value="PQQ ENZYME REPEAT PROTEIN-RELATED"/>
    <property type="match status" value="1"/>
</dbReference>
<keyword evidence="1" id="KW-0812">Transmembrane</keyword>
<dbReference type="EMBL" id="JBFTWV010000028">
    <property type="protein sequence ID" value="KAL2796188.1"/>
    <property type="molecule type" value="Genomic_DNA"/>
</dbReference>
<evidence type="ECO:0000313" key="2">
    <source>
        <dbReference type="EMBL" id="KAL2796188.1"/>
    </source>
</evidence>
<keyword evidence="3" id="KW-1185">Reference proteome</keyword>
<dbReference type="InterPro" id="IPR011047">
    <property type="entry name" value="Quinoprotein_ADH-like_sf"/>
</dbReference>